<dbReference type="Pfam" id="PF01183">
    <property type="entry name" value="Glyco_hydro_25"/>
    <property type="match status" value="1"/>
</dbReference>
<dbReference type="GO" id="GO:0016052">
    <property type="term" value="P:carbohydrate catabolic process"/>
    <property type="evidence" value="ECO:0007669"/>
    <property type="project" value="TreeGrafter"/>
</dbReference>
<dbReference type="Gene3D" id="3.20.20.80">
    <property type="entry name" value="Glycosidases"/>
    <property type="match status" value="1"/>
</dbReference>
<keyword evidence="3" id="KW-1185">Reference proteome</keyword>
<gene>
    <name evidence="2" type="ORF">H0241_30415</name>
</gene>
<evidence type="ECO:0000313" key="2">
    <source>
        <dbReference type="EMBL" id="MBA1144518.1"/>
    </source>
</evidence>
<dbReference type="GO" id="GO:0016998">
    <property type="term" value="P:cell wall macromolecule catabolic process"/>
    <property type="evidence" value="ECO:0007669"/>
    <property type="project" value="InterPro"/>
</dbReference>
<accession>A0A838BD07</accession>
<dbReference type="RefSeq" id="WP_181061456.1">
    <property type="nucleotide sequence ID" value="NZ_JACDTY010000024.1"/>
</dbReference>
<dbReference type="InterPro" id="IPR017853">
    <property type="entry name" value="GH"/>
</dbReference>
<comment type="caution">
    <text evidence="2">The sequence shown here is derived from an EMBL/GenBank/DDBJ whole genome shotgun (WGS) entry which is preliminary data.</text>
</comment>
<sequence length="212" mass="22869">MPTREGIDVSHFQNEAGGGGASAIKWARVRNAGVKFAIIKISEKTSKDAFAVRNIADAKAAGLLVGGYHFLRNTASGADQAQAFLNTVSFRSGDLIPSLDIEVIPESPAARAAYVQKAKDWVAAVRSAHNGRWPFIYTRANIWQALGNPTGFGNCPLWLARYSSSPPPIPSGFTSYAIWQFSQSGSVDGVTGKVDENHLAMSFADFRSRYSL</sequence>
<comment type="similarity">
    <text evidence="1">Belongs to the glycosyl hydrolase 25 family.</text>
</comment>
<protein>
    <submittedName>
        <fullName evidence="2">Glycoside hydrolase family 25 protein</fullName>
    </submittedName>
</protein>
<dbReference type="Proteomes" id="UP000558284">
    <property type="component" value="Unassembled WGS sequence"/>
</dbReference>
<evidence type="ECO:0000256" key="1">
    <source>
        <dbReference type="ARBA" id="ARBA00010646"/>
    </source>
</evidence>
<dbReference type="GO" id="GO:0003796">
    <property type="term" value="F:lysozyme activity"/>
    <property type="evidence" value="ECO:0007669"/>
    <property type="project" value="InterPro"/>
</dbReference>
<dbReference type="CDD" id="cd00599">
    <property type="entry name" value="GH25_muramidase"/>
    <property type="match status" value="1"/>
</dbReference>
<dbReference type="AlphaFoldDB" id="A0A838BD07"/>
<name>A0A838BD07_9HYPH</name>
<proteinExistence type="inferred from homology"/>
<reference evidence="2 3" key="1">
    <citation type="submission" date="2020-07" db="EMBL/GenBank/DDBJ databases">
        <title>Definition of the novel symbiovar canariense within Mesorhizobium novociceri, a new species of genus Mesorhizobium nodulating Cicer canariense in the Caldera de Taburiente National Park (La Palma, Canary Islands).</title>
        <authorList>
            <person name="Leon-Barrios M."/>
            <person name="Perez-Yepez J."/>
            <person name="Flores-Felix J.D."/>
            <person name="Ramirez-Baena M.H."/>
            <person name="Pulido-Suarez L."/>
            <person name="Igual J.M."/>
            <person name="Velazquez E."/>
            <person name="Peix A."/>
        </authorList>
    </citation>
    <scope>NUCLEOTIDE SEQUENCE [LARGE SCALE GENOMIC DNA]</scope>
    <source>
        <strain evidence="2 3">CCANP35</strain>
    </source>
</reference>
<evidence type="ECO:0000313" key="3">
    <source>
        <dbReference type="Proteomes" id="UP000558284"/>
    </source>
</evidence>
<dbReference type="EMBL" id="JACDTY010000024">
    <property type="protein sequence ID" value="MBA1144518.1"/>
    <property type="molecule type" value="Genomic_DNA"/>
</dbReference>
<organism evidence="2 3">
    <name type="scientific">Mesorhizobium neociceri</name>
    <dbReference type="NCBI Taxonomy" id="1307853"/>
    <lineage>
        <taxon>Bacteria</taxon>
        <taxon>Pseudomonadati</taxon>
        <taxon>Pseudomonadota</taxon>
        <taxon>Alphaproteobacteria</taxon>
        <taxon>Hyphomicrobiales</taxon>
        <taxon>Phyllobacteriaceae</taxon>
        <taxon>Mesorhizobium</taxon>
    </lineage>
</organism>
<dbReference type="GO" id="GO:0009253">
    <property type="term" value="P:peptidoglycan catabolic process"/>
    <property type="evidence" value="ECO:0007669"/>
    <property type="project" value="InterPro"/>
</dbReference>
<dbReference type="PANTHER" id="PTHR34135">
    <property type="entry name" value="LYSOZYME"/>
    <property type="match status" value="1"/>
</dbReference>
<dbReference type="SUPFAM" id="SSF51445">
    <property type="entry name" value="(Trans)glycosidases"/>
    <property type="match status" value="1"/>
</dbReference>
<dbReference type="PROSITE" id="PS51904">
    <property type="entry name" value="GLYCOSYL_HYDROL_F25_2"/>
    <property type="match status" value="1"/>
</dbReference>
<dbReference type="InterPro" id="IPR002053">
    <property type="entry name" value="Glyco_hydro_25"/>
</dbReference>
<dbReference type="PANTHER" id="PTHR34135:SF2">
    <property type="entry name" value="LYSOZYME"/>
    <property type="match status" value="1"/>
</dbReference>
<keyword evidence="2" id="KW-0378">Hydrolase</keyword>